<gene>
    <name evidence="2" type="ORF">COT44_01050</name>
</gene>
<dbReference type="AlphaFoldDB" id="A0A2M6XDU8"/>
<feature type="transmembrane region" description="Helical" evidence="1">
    <location>
        <begin position="338"/>
        <end position="355"/>
    </location>
</feature>
<dbReference type="Proteomes" id="UP000228996">
    <property type="component" value="Unassembled WGS sequence"/>
</dbReference>
<proteinExistence type="predicted"/>
<evidence type="ECO:0000313" key="2">
    <source>
        <dbReference type="EMBL" id="PIU03853.1"/>
    </source>
</evidence>
<sequence>MIRSGLIYSYGIGFWGPNGHDGIWHLALINQVLKGFPPSHPSFSGELLTNYHYFYDLLVAVISRFSFVPAINLYFQVFPVLMAFLLGLLSFLVGWKLTKNYWVGFWFAFLNYFAGSFGYFGGESQFWSMQPISTQINPPYALSLVVILSCLLMLISTKKIAIKHIILLSFLFGILINIKVYAGIIILPGLFVYSIIKLRTNDKKPFVIFLGAFVISTIIFLLTNRNSAGLLVFQPFWFIHSMIESPDRLYIPKLALARYRFLANGDYPRLFLVEAIGLFLFLAGNLGTRIIGLIPIIQKIKKRQFEEIEIFFLIGGLIALIMPLLFIQKGTSWNTIQFFYYFLFFANYFTALFLANHFRPGLTRLKILLIVVFVTFTIPTTFSTLKNYTGLIPPAALPITEIKALDFLKSQPGGYVLTYPFSPYIKDSLKLKEPVPLFAYVTSAYVSAFSGKQTFLEDEMNLDISNYDWQKRRTNVENFFSGKISEFETWGFLKDNQIQYIYLVSGQQMSKPPKEWEINLIYDKDSIRIYKAI</sequence>
<evidence type="ECO:0000256" key="1">
    <source>
        <dbReference type="SAM" id="Phobius"/>
    </source>
</evidence>
<feature type="transmembrane region" description="Helical" evidence="1">
    <location>
        <begin position="101"/>
        <end position="120"/>
    </location>
</feature>
<feature type="transmembrane region" description="Helical" evidence="1">
    <location>
        <begin position="308"/>
        <end position="326"/>
    </location>
</feature>
<evidence type="ECO:0008006" key="4">
    <source>
        <dbReference type="Google" id="ProtNLM"/>
    </source>
</evidence>
<reference evidence="3" key="1">
    <citation type="submission" date="2017-09" db="EMBL/GenBank/DDBJ databases">
        <title>Depth-based differentiation of microbial function through sediment-hosted aquifers and enrichment of novel symbionts in the deep terrestrial subsurface.</title>
        <authorList>
            <person name="Probst A.J."/>
            <person name="Ladd B."/>
            <person name="Jarett J.K."/>
            <person name="Geller-Mcgrath D.E."/>
            <person name="Sieber C.M.K."/>
            <person name="Emerson J.B."/>
            <person name="Anantharaman K."/>
            <person name="Thomas B.C."/>
            <person name="Malmstrom R."/>
            <person name="Stieglmeier M."/>
            <person name="Klingl A."/>
            <person name="Woyke T."/>
            <person name="Ryan C.M."/>
            <person name="Banfield J.F."/>
        </authorList>
    </citation>
    <scope>NUCLEOTIDE SEQUENCE [LARGE SCALE GENOMIC DNA]</scope>
</reference>
<dbReference type="EMBL" id="PEYO01000005">
    <property type="protein sequence ID" value="PIU03853.1"/>
    <property type="molecule type" value="Genomic_DNA"/>
</dbReference>
<evidence type="ECO:0000313" key="3">
    <source>
        <dbReference type="Proteomes" id="UP000228996"/>
    </source>
</evidence>
<organism evidence="2 3">
    <name type="scientific">Candidatus Shapirobacteria bacterium CG08_land_8_20_14_0_20_39_18</name>
    <dbReference type="NCBI Taxonomy" id="1974883"/>
    <lineage>
        <taxon>Bacteria</taxon>
        <taxon>Candidatus Shapironibacteriota</taxon>
    </lineage>
</organism>
<feature type="transmembrane region" description="Helical" evidence="1">
    <location>
        <begin position="367"/>
        <end position="385"/>
    </location>
</feature>
<accession>A0A2M6XDU8</accession>
<feature type="transmembrane region" description="Helical" evidence="1">
    <location>
        <begin position="270"/>
        <end position="296"/>
    </location>
</feature>
<keyword evidence="1" id="KW-1133">Transmembrane helix</keyword>
<feature type="transmembrane region" description="Helical" evidence="1">
    <location>
        <begin position="140"/>
        <end position="160"/>
    </location>
</feature>
<keyword evidence="1" id="KW-0812">Transmembrane</keyword>
<feature type="transmembrane region" description="Helical" evidence="1">
    <location>
        <begin position="166"/>
        <end position="193"/>
    </location>
</feature>
<keyword evidence="1" id="KW-0472">Membrane</keyword>
<feature type="transmembrane region" description="Helical" evidence="1">
    <location>
        <begin position="205"/>
        <end position="223"/>
    </location>
</feature>
<name>A0A2M6XDU8_9BACT</name>
<comment type="caution">
    <text evidence="2">The sequence shown here is derived from an EMBL/GenBank/DDBJ whole genome shotgun (WGS) entry which is preliminary data.</text>
</comment>
<protein>
    <recommendedName>
        <fullName evidence="4">Glycosyltransferase RgtA/B/C/D-like domain-containing protein</fullName>
    </recommendedName>
</protein>
<feature type="transmembrane region" description="Helical" evidence="1">
    <location>
        <begin position="73"/>
        <end position="95"/>
    </location>
</feature>